<keyword evidence="3" id="KW-0393">Immunoglobulin domain</keyword>
<feature type="transmembrane region" description="Helical" evidence="5">
    <location>
        <begin position="262"/>
        <end position="285"/>
    </location>
</feature>
<keyword evidence="5" id="KW-1133">Transmembrane helix</keyword>
<evidence type="ECO:0000313" key="9">
    <source>
        <dbReference type="Proteomes" id="UP000555275"/>
    </source>
</evidence>
<gene>
    <name evidence="8" type="primary">Cd300ld</name>
    <name evidence="8" type="ORF">PODPOD_R15582</name>
</gene>
<evidence type="ECO:0000256" key="4">
    <source>
        <dbReference type="SAM" id="MobiDB-lite"/>
    </source>
</evidence>
<keyword evidence="2" id="KW-1015">Disulfide bond</keyword>
<keyword evidence="5" id="KW-0472">Membrane</keyword>
<feature type="domain" description="Ig-like" evidence="7">
    <location>
        <begin position="14"/>
        <end position="122"/>
    </location>
</feature>
<dbReference type="Gene3D" id="2.60.40.10">
    <property type="entry name" value="Immunoglobulins"/>
    <property type="match status" value="2"/>
</dbReference>
<accession>A0A7L0SRE5</accession>
<feature type="region of interest" description="Disordered" evidence="4">
    <location>
        <begin position="294"/>
        <end position="371"/>
    </location>
</feature>
<evidence type="ECO:0000256" key="1">
    <source>
        <dbReference type="ARBA" id="ARBA00022729"/>
    </source>
</evidence>
<sequence>MELRALLLLPLCFPGLHAQTTAAAESWSEGSTLSIQCSYRALAQYWQKKAWCLMRYRQWEPLVETAYPDGKRTTKGKVTIVDNTTHMTVSITMTNLQVEDSGMYSCAYRSDSYTYVPLKMISVNVFKELHKWELDSLSVQCPYASKYSTNTKAWCRIENETSYKVMASTQYPSTWRNSKAPEYRVSIKDNTKKKIVTITMEKLQAQDSGVYWCALSNFHHLLLIMEVRLSVSKSEYLPAAKHGFGRLQPHLPCFFNSKVNTVIPLSVVLSILFILAVVTSITLSVRQCKQLKRRGTREEENTYEKPEDIAQLDSTERKESPKDDSKDLQYVTLNFKSQHSPEDPLYCNVEPSQTHRKPEDENVEYATIALK</sequence>
<evidence type="ECO:0000259" key="7">
    <source>
        <dbReference type="PROSITE" id="PS50835"/>
    </source>
</evidence>
<dbReference type="SMART" id="SM00406">
    <property type="entry name" value="IGv"/>
    <property type="match status" value="2"/>
</dbReference>
<proteinExistence type="predicted"/>
<dbReference type="GO" id="GO:0009986">
    <property type="term" value="C:cell surface"/>
    <property type="evidence" value="ECO:0007669"/>
    <property type="project" value="TreeGrafter"/>
</dbReference>
<dbReference type="PANTHER" id="PTHR16423:SF6">
    <property type="entry name" value="TRIGGERING RECEPTOR EXPRESSED ON MYELOID CELLS 2-RELATED"/>
    <property type="match status" value="1"/>
</dbReference>
<dbReference type="InterPro" id="IPR036179">
    <property type="entry name" value="Ig-like_dom_sf"/>
</dbReference>
<protein>
    <submittedName>
        <fullName evidence="8">CLM5 protein</fullName>
    </submittedName>
</protein>
<keyword evidence="1 6" id="KW-0732">Signal</keyword>
<dbReference type="InterPro" id="IPR007110">
    <property type="entry name" value="Ig-like_dom"/>
</dbReference>
<dbReference type="PANTHER" id="PTHR16423">
    <property type="entry name" value="TREM-LIKE TRANSCRIPT PROTEIN"/>
    <property type="match status" value="1"/>
</dbReference>
<name>A0A7L0SRE5_PODPO</name>
<dbReference type="InterPro" id="IPR013783">
    <property type="entry name" value="Ig-like_fold"/>
</dbReference>
<dbReference type="Proteomes" id="UP000555275">
    <property type="component" value="Unassembled WGS sequence"/>
</dbReference>
<dbReference type="CDD" id="cd05716">
    <property type="entry name" value="IgV_pIgR_like"/>
    <property type="match status" value="1"/>
</dbReference>
<dbReference type="PROSITE" id="PS50835">
    <property type="entry name" value="IG_LIKE"/>
    <property type="match status" value="2"/>
</dbReference>
<dbReference type="SMART" id="SM00409">
    <property type="entry name" value="IG"/>
    <property type="match status" value="2"/>
</dbReference>
<feature type="compositionally biased region" description="Basic and acidic residues" evidence="4">
    <location>
        <begin position="296"/>
        <end position="327"/>
    </location>
</feature>
<evidence type="ECO:0000256" key="5">
    <source>
        <dbReference type="SAM" id="Phobius"/>
    </source>
</evidence>
<feature type="non-terminal residue" evidence="8">
    <location>
        <position position="371"/>
    </location>
</feature>
<evidence type="ECO:0000256" key="6">
    <source>
        <dbReference type="SAM" id="SignalP"/>
    </source>
</evidence>
<dbReference type="InterPro" id="IPR003599">
    <property type="entry name" value="Ig_sub"/>
</dbReference>
<feature type="domain" description="Ig-like" evidence="7">
    <location>
        <begin position="155"/>
        <end position="230"/>
    </location>
</feature>
<dbReference type="OrthoDB" id="8959642at2759"/>
<reference evidence="8 9" key="1">
    <citation type="submission" date="2019-09" db="EMBL/GenBank/DDBJ databases">
        <title>Bird 10,000 Genomes (B10K) Project - Family phase.</title>
        <authorList>
            <person name="Zhang G."/>
        </authorList>
    </citation>
    <scope>NUCLEOTIDE SEQUENCE [LARGE SCALE GENOMIC DNA]</scope>
    <source>
        <strain evidence="8">B10K-DU-009-04</strain>
        <tissue evidence="8">Mixed tissue sample</tissue>
    </source>
</reference>
<dbReference type="SUPFAM" id="SSF48726">
    <property type="entry name" value="Immunoglobulin"/>
    <property type="match status" value="2"/>
</dbReference>
<evidence type="ECO:0000256" key="2">
    <source>
        <dbReference type="ARBA" id="ARBA00023157"/>
    </source>
</evidence>
<dbReference type="AlphaFoldDB" id="A0A7L0SRE5"/>
<evidence type="ECO:0000313" key="8">
    <source>
        <dbReference type="EMBL" id="NXL44218.1"/>
    </source>
</evidence>
<dbReference type="InterPro" id="IPR013106">
    <property type="entry name" value="Ig_V-set"/>
</dbReference>
<keyword evidence="5" id="KW-0812">Transmembrane</keyword>
<dbReference type="GO" id="GO:0038023">
    <property type="term" value="F:signaling receptor activity"/>
    <property type="evidence" value="ECO:0007669"/>
    <property type="project" value="TreeGrafter"/>
</dbReference>
<keyword evidence="9" id="KW-1185">Reference proteome</keyword>
<dbReference type="EMBL" id="VXAO01000163">
    <property type="protein sequence ID" value="NXL44218.1"/>
    <property type="molecule type" value="Genomic_DNA"/>
</dbReference>
<comment type="caution">
    <text evidence="8">The sequence shown here is derived from an EMBL/GenBank/DDBJ whole genome shotgun (WGS) entry which is preliminary data.</text>
</comment>
<dbReference type="InterPro" id="IPR052314">
    <property type="entry name" value="Immune_rcpt_domain"/>
</dbReference>
<dbReference type="Pfam" id="PF07686">
    <property type="entry name" value="V-set"/>
    <property type="match status" value="2"/>
</dbReference>
<organism evidence="8 9">
    <name type="scientific">Podilymbus podiceps</name>
    <name type="common">Pied-billed grebe</name>
    <dbReference type="NCBI Taxonomy" id="9252"/>
    <lineage>
        <taxon>Eukaryota</taxon>
        <taxon>Metazoa</taxon>
        <taxon>Chordata</taxon>
        <taxon>Craniata</taxon>
        <taxon>Vertebrata</taxon>
        <taxon>Euteleostomi</taxon>
        <taxon>Archelosauria</taxon>
        <taxon>Archosauria</taxon>
        <taxon>Dinosauria</taxon>
        <taxon>Saurischia</taxon>
        <taxon>Theropoda</taxon>
        <taxon>Coelurosauria</taxon>
        <taxon>Aves</taxon>
        <taxon>Neognathae</taxon>
        <taxon>Neoaves</taxon>
        <taxon>Mirandornithes</taxon>
        <taxon>Podicipediformes</taxon>
        <taxon>Podicipedidae</taxon>
        <taxon>Podilymbus</taxon>
    </lineage>
</organism>
<evidence type="ECO:0000256" key="3">
    <source>
        <dbReference type="ARBA" id="ARBA00023319"/>
    </source>
</evidence>
<feature type="chain" id="PRO_5029476588" evidence="6">
    <location>
        <begin position="19"/>
        <end position="371"/>
    </location>
</feature>
<feature type="signal peptide" evidence="6">
    <location>
        <begin position="1"/>
        <end position="18"/>
    </location>
</feature>
<feature type="non-terminal residue" evidence="8">
    <location>
        <position position="1"/>
    </location>
</feature>